<evidence type="ECO:0000256" key="1">
    <source>
        <dbReference type="SAM" id="MobiDB-lite"/>
    </source>
</evidence>
<evidence type="ECO:0000313" key="2">
    <source>
        <dbReference type="EMBL" id="CAL54294.1"/>
    </source>
</evidence>
<name>Q015Y5_OSTTA</name>
<dbReference type="OMA" id="MCATSKG"/>
<dbReference type="KEGG" id="ota:OT_ostta07g00200"/>
<proteinExistence type="predicted"/>
<feature type="region of interest" description="Disordered" evidence="1">
    <location>
        <begin position="59"/>
        <end position="79"/>
    </location>
</feature>
<dbReference type="AlphaFoldDB" id="Q015Y5"/>
<feature type="compositionally biased region" description="Basic and acidic residues" evidence="1">
    <location>
        <begin position="12"/>
        <end position="22"/>
    </location>
</feature>
<organism evidence="2 3">
    <name type="scientific">Ostreococcus tauri</name>
    <name type="common">Marine green alga</name>
    <dbReference type="NCBI Taxonomy" id="70448"/>
    <lineage>
        <taxon>Eukaryota</taxon>
        <taxon>Viridiplantae</taxon>
        <taxon>Chlorophyta</taxon>
        <taxon>Mamiellophyceae</taxon>
        <taxon>Mamiellales</taxon>
        <taxon>Bathycoccaceae</taxon>
        <taxon>Ostreococcus</taxon>
    </lineage>
</organism>
<reference evidence="2 3" key="2">
    <citation type="journal article" date="2014" name="BMC Genomics">
        <title>An improved genome of the model marine alga Ostreococcus tauri unfolds by assessing Illumina de novo assemblies.</title>
        <authorList>
            <person name="Blanc-Mathieu R."/>
            <person name="Verhelst B."/>
            <person name="Derelle E."/>
            <person name="Rombauts S."/>
            <person name="Bouget F.Y."/>
            <person name="Carre I."/>
            <person name="Chateau A."/>
            <person name="Eyre-Walker A."/>
            <person name="Grimsley N."/>
            <person name="Moreau H."/>
            <person name="Piegu B."/>
            <person name="Rivals E."/>
            <person name="Schackwitz W."/>
            <person name="Van de Peer Y."/>
            <person name="Piganeau G."/>
        </authorList>
    </citation>
    <scope>NUCLEOTIDE SEQUENCE [LARGE SCALE GENOMIC DNA]</scope>
    <source>
        <strain evidence="3">OTTH 0595 / CCAP 157/2 / RCC745</strain>
    </source>
</reference>
<dbReference type="Gene3D" id="1.20.272.10">
    <property type="match status" value="1"/>
</dbReference>
<dbReference type="OrthoDB" id="498157at2759"/>
<reference evidence="3" key="1">
    <citation type="journal article" date="2006" name="Proc. Natl. Acad. Sci. U.S.A.">
        <title>Genome analysis of the smallest free-living eukaryote Ostreococcus tauri unveils many unique features.</title>
        <authorList>
            <person name="Derelle E."/>
            <person name="Ferraz C."/>
            <person name="Rombauts S."/>
            <person name="Rouze P."/>
            <person name="Worden A.Z."/>
            <person name="Robbens S."/>
            <person name="Partensky F."/>
            <person name="Degroeve S."/>
            <person name="Echeynie S."/>
            <person name="Cooke R."/>
            <person name="Saeys Y."/>
            <person name="Wuyts J."/>
            <person name="Jabbari K."/>
            <person name="Bowler C."/>
            <person name="Panaud O."/>
            <person name="Piegu B."/>
            <person name="Ball S.G."/>
            <person name="Ral J.-P."/>
            <person name="Bouget F.-Y."/>
            <person name="Piganeau G."/>
            <person name="De Baets B."/>
            <person name="Picard A."/>
            <person name="Delseny M."/>
            <person name="Demaille J."/>
            <person name="Van de Peer Y."/>
            <person name="Moreau H."/>
        </authorList>
    </citation>
    <scope>NUCLEOTIDE SEQUENCE [LARGE SCALE GENOMIC DNA]</scope>
    <source>
        <strain evidence="3">OTTH 0595 / CCAP 157/2 / RCC745</strain>
    </source>
</reference>
<feature type="region of interest" description="Disordered" evidence="1">
    <location>
        <begin position="1"/>
        <end position="33"/>
    </location>
</feature>
<sequence length="528" mass="58677">MKNTIDAFFTPRTRETIERTSRETSSGNDVDGGSRFSRCPVCEKDVLSIFLASHADGCEGKTRRESTSGSRRAAKPETSFAVKASMSGANAFDSMMAAQKERERVRTFTMKYDASLGRWRAMLEKTASTQTATWSGKVVVKEKLASGSTCTTTLKLIYEANENIKVTEHDASILSAMAEAREVMDMKAKRAASVGDGEQLKVSVVKSALQKNVRRGRSVAATRVATHMSLQPDSFVELVRRLVIISLEDAILHHEVPTLTWLMCATSKGFQPSDAMRACVVRIAGEIAAVSTKDKVTYGAARTGCEDPLTLNDVEAQLPEEESTLVQSLIIRAQFGGMPGDVAMLRGFSRVWLDRFKEKTSTVPPEYDSLRNVEIIEESTTNRTPWLSFLEHTFEDARDSNEAEACKWGGFMRRSDIPIAAVDFHVSNCVESILQTPTIRLRIVDAAKELGLGDDVNATDTVKSAIWRHSAGVNFKRAIETRSAKKVVKSRPETKPSRDDELLLAIWDIVNEDLERWVTRYLAFRMPR</sequence>
<dbReference type="Proteomes" id="UP000009170">
    <property type="component" value="Unassembled WGS sequence"/>
</dbReference>
<dbReference type="EMBL" id="CAID01000007">
    <property type="protein sequence ID" value="CAL54294.1"/>
    <property type="molecule type" value="Genomic_DNA"/>
</dbReference>
<dbReference type="InParanoid" id="Q015Y5"/>
<gene>
    <name evidence="2" type="ORF">OT_ostta07g00200</name>
</gene>
<dbReference type="GeneID" id="9836715"/>
<keyword evidence="3" id="KW-1185">Reference proteome</keyword>
<accession>Q015Y5</accession>
<dbReference type="RefSeq" id="XP_003080127.1">
    <property type="nucleotide sequence ID" value="XM_003080079.1"/>
</dbReference>
<protein>
    <submittedName>
        <fullName evidence="2">Unnamed product</fullName>
    </submittedName>
</protein>
<evidence type="ECO:0000313" key="3">
    <source>
        <dbReference type="Proteomes" id="UP000009170"/>
    </source>
</evidence>
<comment type="caution">
    <text evidence="2">The sequence shown here is derived from an EMBL/GenBank/DDBJ whole genome shotgun (WGS) entry which is preliminary data.</text>
</comment>